<feature type="transmembrane region" description="Helical" evidence="1">
    <location>
        <begin position="51"/>
        <end position="75"/>
    </location>
</feature>
<feature type="transmembrane region" description="Helical" evidence="1">
    <location>
        <begin position="12"/>
        <end position="31"/>
    </location>
</feature>
<evidence type="ECO:0000313" key="2">
    <source>
        <dbReference type="EMBL" id="GED21606.1"/>
    </source>
</evidence>
<evidence type="ECO:0000313" key="3">
    <source>
        <dbReference type="Proteomes" id="UP000319812"/>
    </source>
</evidence>
<protein>
    <submittedName>
        <fullName evidence="2">Metal-binding protein</fullName>
    </submittedName>
</protein>
<keyword evidence="1" id="KW-1133">Transmembrane helix</keyword>
<sequence length="243" mass="26410">MTALSLASFRQGQGWLLAGLSVATLLSWWYLVHMANGMPSMQGPMPFRPWATLSMWVVMMIAMMLPSAAPGIMMLAASRPQGRHAVLLPYLFTLGYLLAWVAYSALATAAQWGLHASDMLTPAQALRSELLAGLILAAAGIFQWTPWKQACLRYCRSPMGMLAEGFPGTAWRTLTAGMRLGLYCAGCCWALMALMFVGGVMSLAWMAALTLIILLEKLISPWQWLANLLGGALAAYGGWLVFT</sequence>
<dbReference type="Proteomes" id="UP000319812">
    <property type="component" value="Unassembled WGS sequence"/>
</dbReference>
<dbReference type="InterPro" id="IPR018688">
    <property type="entry name" value="PpoB2-like"/>
</dbReference>
<organism evidence="2 3">
    <name type="scientific">Halomonas halmophila</name>
    <dbReference type="NCBI Taxonomy" id="252"/>
    <lineage>
        <taxon>Bacteria</taxon>
        <taxon>Pseudomonadati</taxon>
        <taxon>Pseudomonadota</taxon>
        <taxon>Gammaproteobacteria</taxon>
        <taxon>Oceanospirillales</taxon>
        <taxon>Halomonadaceae</taxon>
        <taxon>Halomonas</taxon>
    </lineage>
</organism>
<feature type="transmembrane region" description="Helical" evidence="1">
    <location>
        <begin position="221"/>
        <end position="242"/>
    </location>
</feature>
<dbReference type="EMBL" id="BJOC01000011">
    <property type="protein sequence ID" value="GED21606.1"/>
    <property type="molecule type" value="Genomic_DNA"/>
</dbReference>
<evidence type="ECO:0000256" key="1">
    <source>
        <dbReference type="SAM" id="Phobius"/>
    </source>
</evidence>
<keyword evidence="1" id="KW-0472">Membrane</keyword>
<reference evidence="2 3" key="1">
    <citation type="submission" date="2019-06" db="EMBL/GenBank/DDBJ databases">
        <title>Whole genome shotgun sequence of Halomonas halmophila NBRC 15537.</title>
        <authorList>
            <person name="Hosoyama A."/>
            <person name="Uohara A."/>
            <person name="Ohji S."/>
            <person name="Ichikawa N."/>
        </authorList>
    </citation>
    <scope>NUCLEOTIDE SEQUENCE [LARGE SCALE GENOMIC DNA]</scope>
    <source>
        <strain evidence="2 3">NBRC 15537</strain>
    </source>
</reference>
<dbReference type="RefSeq" id="WP_141317621.1">
    <property type="nucleotide sequence ID" value="NZ_BJOC01000011.1"/>
</dbReference>
<dbReference type="Pfam" id="PF09948">
    <property type="entry name" value="PpoB2"/>
    <property type="match status" value="1"/>
</dbReference>
<dbReference type="AlphaFoldDB" id="A0A4Y4EWX1"/>
<feature type="transmembrane region" description="Helical" evidence="1">
    <location>
        <begin position="182"/>
        <end position="215"/>
    </location>
</feature>
<keyword evidence="3" id="KW-1185">Reference proteome</keyword>
<proteinExistence type="predicted"/>
<keyword evidence="1" id="KW-0812">Transmembrane</keyword>
<dbReference type="OrthoDB" id="980055at2"/>
<feature type="transmembrane region" description="Helical" evidence="1">
    <location>
        <begin position="130"/>
        <end position="147"/>
    </location>
</feature>
<name>A0A4Y4EWX1_9GAMM</name>
<accession>A0A4Y4EWX1</accession>
<feature type="transmembrane region" description="Helical" evidence="1">
    <location>
        <begin position="87"/>
        <end position="110"/>
    </location>
</feature>
<gene>
    <name evidence="2" type="ORF">HHA01_05830</name>
</gene>
<comment type="caution">
    <text evidence="2">The sequence shown here is derived from an EMBL/GenBank/DDBJ whole genome shotgun (WGS) entry which is preliminary data.</text>
</comment>